<keyword evidence="2" id="KW-1133">Transmembrane helix</keyword>
<reference evidence="3 4" key="1">
    <citation type="submission" date="2024-11" db="EMBL/GenBank/DDBJ databases">
        <authorList>
            <person name="Heng Y.C."/>
            <person name="Lim A.C.H."/>
            <person name="Lee J.K.Y."/>
            <person name="Kittelmann S."/>
        </authorList>
    </citation>
    <scope>NUCLEOTIDE SEQUENCE [LARGE SCALE GENOMIC DNA]</scope>
    <source>
        <strain evidence="3 4">WILCCON 0112</strain>
    </source>
</reference>
<gene>
    <name evidence="3" type="ORF">ACJDTP_24910</name>
</gene>
<evidence type="ECO:0000313" key="3">
    <source>
        <dbReference type="EMBL" id="MFL0168307.1"/>
    </source>
</evidence>
<evidence type="ECO:0000256" key="2">
    <source>
        <dbReference type="SAM" id="Phobius"/>
    </source>
</evidence>
<dbReference type="Proteomes" id="UP001623600">
    <property type="component" value="Unassembled WGS sequence"/>
</dbReference>
<keyword evidence="2" id="KW-0472">Membrane</keyword>
<organism evidence="3 4">
    <name type="scientific">Candidatus Clostridium helianthi</name>
    <dbReference type="NCBI Taxonomy" id="3381660"/>
    <lineage>
        <taxon>Bacteria</taxon>
        <taxon>Bacillati</taxon>
        <taxon>Bacillota</taxon>
        <taxon>Clostridia</taxon>
        <taxon>Eubacteriales</taxon>
        <taxon>Clostridiaceae</taxon>
        <taxon>Clostridium</taxon>
    </lineage>
</organism>
<keyword evidence="2" id="KW-0812">Transmembrane</keyword>
<feature type="coiled-coil region" evidence="1">
    <location>
        <begin position="121"/>
        <end position="155"/>
    </location>
</feature>
<accession>A0ABW8SC52</accession>
<comment type="caution">
    <text evidence="3">The sequence shown here is derived from an EMBL/GenBank/DDBJ whole genome shotgun (WGS) entry which is preliminary data.</text>
</comment>
<evidence type="ECO:0000313" key="4">
    <source>
        <dbReference type="Proteomes" id="UP001623600"/>
    </source>
</evidence>
<sequence>MKELIISQIAPIAATAIVAILVATIKTIGNTVVDVLTKKKEQIEQSIKASGHEQDLQTAKEVWNIVEEKFRITENAETLLSSKADQFNNLLLQKIPGLTQRNLDDLRQAIAGEFNKDKAAVLTKDDALKQLQDTNEALKAENISLKEQADKAQALFSKPVGADTKQATA</sequence>
<name>A0ABW8SC52_9CLOT</name>
<keyword evidence="4" id="KW-1185">Reference proteome</keyword>
<feature type="transmembrane region" description="Helical" evidence="2">
    <location>
        <begin position="12"/>
        <end position="33"/>
    </location>
</feature>
<dbReference type="EMBL" id="JBJIAB010000051">
    <property type="protein sequence ID" value="MFL0168307.1"/>
    <property type="molecule type" value="Genomic_DNA"/>
</dbReference>
<keyword evidence="1" id="KW-0175">Coiled coil</keyword>
<protein>
    <submittedName>
        <fullName evidence="3">Cobalt ABC transporter permease</fullName>
    </submittedName>
</protein>
<evidence type="ECO:0000256" key="1">
    <source>
        <dbReference type="SAM" id="Coils"/>
    </source>
</evidence>
<proteinExistence type="predicted"/>
<dbReference type="RefSeq" id="WP_406762759.1">
    <property type="nucleotide sequence ID" value="NZ_JBJIAB010000051.1"/>
</dbReference>